<organism evidence="1 2">
    <name type="scientific">Nocardioides panacis</name>
    <dbReference type="NCBI Taxonomy" id="2849501"/>
    <lineage>
        <taxon>Bacteria</taxon>
        <taxon>Bacillati</taxon>
        <taxon>Actinomycetota</taxon>
        <taxon>Actinomycetes</taxon>
        <taxon>Propionibacteriales</taxon>
        <taxon>Nocardioidaceae</taxon>
        <taxon>Nocardioides</taxon>
    </lineage>
</organism>
<name>A0A975Y229_9ACTN</name>
<dbReference type="AlphaFoldDB" id="A0A975Y229"/>
<dbReference type="EMBL" id="CP077062">
    <property type="protein sequence ID" value="QWZ10131.1"/>
    <property type="molecule type" value="Genomic_DNA"/>
</dbReference>
<dbReference type="RefSeq" id="WP_216941977.1">
    <property type="nucleotide sequence ID" value="NZ_CP077062.1"/>
</dbReference>
<reference evidence="1" key="1">
    <citation type="submission" date="2021-06" db="EMBL/GenBank/DDBJ databases">
        <title>Complete genome sequence of Nocardioides sp. G188.</title>
        <authorList>
            <person name="Im W.-T."/>
        </authorList>
    </citation>
    <scope>NUCLEOTIDE SEQUENCE</scope>
    <source>
        <strain evidence="1">G188</strain>
    </source>
</reference>
<evidence type="ECO:0000313" key="2">
    <source>
        <dbReference type="Proteomes" id="UP000683575"/>
    </source>
</evidence>
<protein>
    <recommendedName>
        <fullName evidence="3">Sugar kinase</fullName>
    </recommendedName>
</protein>
<sequence length="114" mass="11864">MATSTWQQQPGLFGAGNVARLLGLFRDDVPDPGRTPLAIGAHGCDSAELVARFDALVRGQWEGPLRVVNDAELLAPAYGPEPAICLIVGTGSIVIGRDAAGNPVYVGGPRMVAR</sequence>
<evidence type="ECO:0000313" key="1">
    <source>
        <dbReference type="EMBL" id="QWZ10131.1"/>
    </source>
</evidence>
<dbReference type="Proteomes" id="UP000683575">
    <property type="component" value="Chromosome"/>
</dbReference>
<keyword evidence="2" id="KW-1185">Reference proteome</keyword>
<proteinExistence type="predicted"/>
<evidence type="ECO:0008006" key="3">
    <source>
        <dbReference type="Google" id="ProtNLM"/>
    </source>
</evidence>
<dbReference type="KEGG" id="nps:KRR39_10560"/>
<gene>
    <name evidence="1" type="ORF">KRR39_10560</name>
</gene>
<accession>A0A975Y229</accession>